<evidence type="ECO:0000313" key="2">
    <source>
        <dbReference type="Proteomes" id="UP000566995"/>
    </source>
</evidence>
<organism evidence="1 2">
    <name type="scientific">Pseudomonas nitroreducens</name>
    <dbReference type="NCBI Taxonomy" id="46680"/>
    <lineage>
        <taxon>Bacteria</taxon>
        <taxon>Pseudomonadati</taxon>
        <taxon>Pseudomonadota</taxon>
        <taxon>Gammaproteobacteria</taxon>
        <taxon>Pseudomonadales</taxon>
        <taxon>Pseudomonadaceae</taxon>
        <taxon>Pseudomonas</taxon>
    </lineage>
</organism>
<evidence type="ECO:0000313" key="1">
    <source>
        <dbReference type="EMBL" id="MBB4861282.1"/>
    </source>
</evidence>
<proteinExistence type="predicted"/>
<comment type="caution">
    <text evidence="1">The sequence shown here is derived from an EMBL/GenBank/DDBJ whole genome shotgun (WGS) entry which is preliminary data.</text>
</comment>
<dbReference type="AlphaFoldDB" id="A0A7W7KED3"/>
<dbReference type="EMBL" id="JACHLI010000001">
    <property type="protein sequence ID" value="MBB4861282.1"/>
    <property type="molecule type" value="Genomic_DNA"/>
</dbReference>
<name>A0A7W7KED3_PSENT</name>
<sequence>MTAYEISQRLSAALHQSPLGVEDDSTTAWLEASFRALHSIVQQGLIEAAGDKRLVSMIQATALRHVDGLCARWPGLMNFETVKIAIELGRKASDFQSTFSACLSTHLRGDRDVIPLMHFLLDEGCEPFIKNQDLSSCDIGLLRKMLDSIVIAAPLDKLGGSICEAQEAFQIVVRALVDVGDSAYVLDFMLGQPEALRDYVRPQKTSEESLDDLGVCLSLFVTSAGSWKMFEMLEVIRLQSESLFMKVAGAKYFAGRLARAMEDCHRTIDLTQCNAPPEAMKIFAKGFMRAMEQNRVFSLDEYRSFITALGAAQIPVETLMGERALSRHVAAVKFMELLRSDSGRDKNLALLATRYNRTEAEARGHMRLALAVLLDKEPEAISDCRFSDLLIAVSLYHQQAPIDLGLLSNGLSVDVLKIGLSMKKRPKSLGQLTLTVFSCERGREGLAELSYEDYQTLHSLYSDTIPADLWDEVEWKSDEIMTSKAVSGFDL</sequence>
<reference evidence="1 2" key="1">
    <citation type="submission" date="2020-08" db="EMBL/GenBank/DDBJ databases">
        <title>Functional genomics of gut bacteria from endangered species of beetles.</title>
        <authorList>
            <person name="Carlos-Shanley C."/>
        </authorList>
    </citation>
    <scope>NUCLEOTIDE SEQUENCE [LARGE SCALE GENOMIC DNA]</scope>
    <source>
        <strain evidence="1 2">S00179</strain>
    </source>
</reference>
<accession>A0A7W7KED3</accession>
<gene>
    <name evidence="1" type="ORF">HNP46_000093</name>
</gene>
<dbReference type="Proteomes" id="UP000566995">
    <property type="component" value="Unassembled WGS sequence"/>
</dbReference>
<dbReference type="RefSeq" id="WP_184585555.1">
    <property type="nucleotide sequence ID" value="NZ_JACHLI010000001.1"/>
</dbReference>
<protein>
    <submittedName>
        <fullName evidence="1">Uncharacterized protein</fullName>
    </submittedName>
</protein>